<dbReference type="SUPFAM" id="SSF101941">
    <property type="entry name" value="NAC domain"/>
    <property type="match status" value="1"/>
</dbReference>
<evidence type="ECO:0000313" key="7">
    <source>
        <dbReference type="Proteomes" id="UP000594261"/>
    </source>
</evidence>
<accession>A0A7N2M2V9</accession>
<organism evidence="6 7">
    <name type="scientific">Quercus lobata</name>
    <name type="common">Valley oak</name>
    <dbReference type="NCBI Taxonomy" id="97700"/>
    <lineage>
        <taxon>Eukaryota</taxon>
        <taxon>Viridiplantae</taxon>
        <taxon>Streptophyta</taxon>
        <taxon>Embryophyta</taxon>
        <taxon>Tracheophyta</taxon>
        <taxon>Spermatophyta</taxon>
        <taxon>Magnoliopsida</taxon>
        <taxon>eudicotyledons</taxon>
        <taxon>Gunneridae</taxon>
        <taxon>Pentapetalae</taxon>
        <taxon>rosids</taxon>
        <taxon>fabids</taxon>
        <taxon>Fagales</taxon>
        <taxon>Fagaceae</taxon>
        <taxon>Quercus</taxon>
    </lineage>
</organism>
<keyword evidence="7" id="KW-1185">Reference proteome</keyword>
<dbReference type="PROSITE" id="PS51005">
    <property type="entry name" value="NAC"/>
    <property type="match status" value="1"/>
</dbReference>
<dbReference type="InterPro" id="IPR003441">
    <property type="entry name" value="NAC-dom"/>
</dbReference>
<dbReference type="EnsemblPlants" id="QL07p004442:mrna">
    <property type="protein sequence ID" value="QL07p004442:mrna:CDS:2"/>
    <property type="gene ID" value="QL07p004442"/>
</dbReference>
<reference evidence="6" key="2">
    <citation type="submission" date="2021-01" db="UniProtKB">
        <authorList>
            <consortium name="EnsemblPlants"/>
        </authorList>
    </citation>
    <scope>IDENTIFICATION</scope>
</reference>
<evidence type="ECO:0000259" key="5">
    <source>
        <dbReference type="PROSITE" id="PS51005"/>
    </source>
</evidence>
<keyword evidence="1" id="KW-0805">Transcription regulation</keyword>
<dbReference type="AlphaFoldDB" id="A0A7N2M2V9"/>
<keyword evidence="2" id="KW-0238">DNA-binding</keyword>
<reference evidence="6 7" key="1">
    <citation type="journal article" date="2016" name="G3 (Bethesda)">
        <title>First Draft Assembly and Annotation of the Genome of a California Endemic Oak Quercus lobata Nee (Fagaceae).</title>
        <authorList>
            <person name="Sork V.L."/>
            <person name="Fitz-Gibbon S.T."/>
            <person name="Puiu D."/>
            <person name="Crepeau M."/>
            <person name="Gugger P.F."/>
            <person name="Sherman R."/>
            <person name="Stevens K."/>
            <person name="Langley C.H."/>
            <person name="Pellegrini M."/>
            <person name="Salzberg S.L."/>
        </authorList>
    </citation>
    <scope>NUCLEOTIDE SEQUENCE [LARGE SCALE GENOMIC DNA]</scope>
    <source>
        <strain evidence="6 7">cv. SW786</strain>
    </source>
</reference>
<dbReference type="Proteomes" id="UP000594261">
    <property type="component" value="Chromosome 7"/>
</dbReference>
<keyword evidence="3" id="KW-0804">Transcription</keyword>
<evidence type="ECO:0000256" key="4">
    <source>
        <dbReference type="ARBA" id="ARBA00023242"/>
    </source>
</evidence>
<dbReference type="EMBL" id="LRBV02000007">
    <property type="status" value="NOT_ANNOTATED_CDS"/>
    <property type="molecule type" value="Genomic_DNA"/>
</dbReference>
<evidence type="ECO:0000256" key="1">
    <source>
        <dbReference type="ARBA" id="ARBA00023015"/>
    </source>
</evidence>
<sequence length="455" mass="50641">MMIWLPCGSKFNPEDDQLINLYLMKKVRGQSLGLLHDAMKYSGSVYGSNGNPPLPPWEYCTHDKALLDYEKYYFFTMLNRVGGESRVARTVGNYGAWHVSSTNEVYDPKTQKLIGMKKLLNFKVYEKDGMSKTEWLMHEFSLAGDSLEGADPELCSKLVLCVIQNTEKKGFDHKGMKCNFRHCFSCQNQQQPLQTMWKTRNQAIEHQSPVPNNNFTIPSETGTRIGTSSGTYQSKVNTSYNHTASAATGAETGIGTSSGTYVEVGNSCTNQFFNSEATRPTKKICRLHQDMGIGMSMPSLPLGSGFELGNQALQDSYQSSLSNTTNMGAFYMDYNFPQEINIDMPTLPLGSGFEFGNQAHQDSYQSFLWNPTNMGALYTDGNFDQEIGMDMPSLQLGSGFHLGNQPIQDAYHSSLPNPKNMGYSYSKEDWSKKTCCLPPIPPNIGQSSGFGGFFL</sequence>
<dbReference type="GO" id="GO:0006355">
    <property type="term" value="P:regulation of DNA-templated transcription"/>
    <property type="evidence" value="ECO:0007669"/>
    <property type="project" value="InterPro"/>
</dbReference>
<name>A0A7N2M2V9_QUELO</name>
<dbReference type="PANTHER" id="PTHR31719:SF164">
    <property type="entry name" value="NAC DOMAIN-CONTAINING PROTEIN"/>
    <property type="match status" value="1"/>
</dbReference>
<proteinExistence type="predicted"/>
<keyword evidence="4" id="KW-0539">Nucleus</keyword>
<dbReference type="Gramene" id="QL07p004442:mrna">
    <property type="protein sequence ID" value="QL07p004442:mrna:CDS:2"/>
    <property type="gene ID" value="QL07p004442"/>
</dbReference>
<evidence type="ECO:0000256" key="3">
    <source>
        <dbReference type="ARBA" id="ARBA00023163"/>
    </source>
</evidence>
<evidence type="ECO:0000313" key="6">
    <source>
        <dbReference type="EnsemblPlants" id="QL07p004442:mrna:CDS:2"/>
    </source>
</evidence>
<dbReference type="GO" id="GO:0003677">
    <property type="term" value="F:DNA binding"/>
    <property type="evidence" value="ECO:0007669"/>
    <property type="project" value="UniProtKB-KW"/>
</dbReference>
<dbReference type="InParanoid" id="A0A7N2M2V9"/>
<dbReference type="PANTHER" id="PTHR31719">
    <property type="entry name" value="NAC TRANSCRIPTION FACTOR 56"/>
    <property type="match status" value="1"/>
</dbReference>
<evidence type="ECO:0000256" key="2">
    <source>
        <dbReference type="ARBA" id="ARBA00023125"/>
    </source>
</evidence>
<dbReference type="InterPro" id="IPR036093">
    <property type="entry name" value="NAC_dom_sf"/>
</dbReference>
<dbReference type="Pfam" id="PF02365">
    <property type="entry name" value="NAM"/>
    <property type="match status" value="1"/>
</dbReference>
<dbReference type="Gene3D" id="2.170.150.80">
    <property type="entry name" value="NAC domain"/>
    <property type="match status" value="1"/>
</dbReference>
<feature type="domain" description="NAC" evidence="5">
    <location>
        <begin position="5"/>
        <end position="166"/>
    </location>
</feature>
<dbReference type="GO" id="GO:0048731">
    <property type="term" value="P:system development"/>
    <property type="evidence" value="ECO:0007669"/>
    <property type="project" value="TreeGrafter"/>
</dbReference>
<protein>
    <recommendedName>
        <fullName evidence="5">NAC domain-containing protein</fullName>
    </recommendedName>
</protein>